<dbReference type="SUPFAM" id="SSF57701">
    <property type="entry name" value="Zn2/Cys6 DNA-binding domain"/>
    <property type="match status" value="1"/>
</dbReference>
<keyword evidence="5" id="KW-0804">Transcription</keyword>
<evidence type="ECO:0000256" key="5">
    <source>
        <dbReference type="ARBA" id="ARBA00023163"/>
    </source>
</evidence>
<evidence type="ECO:0000313" key="10">
    <source>
        <dbReference type="EMBL" id="THW61703.1"/>
    </source>
</evidence>
<dbReference type="Proteomes" id="UP000310039">
    <property type="component" value="Unassembled WGS sequence"/>
</dbReference>
<comment type="caution">
    <text evidence="11">The sequence shown here is derived from an EMBL/GenBank/DDBJ whole genome shotgun (WGS) entry which is preliminary data.</text>
</comment>
<dbReference type="CDD" id="cd00067">
    <property type="entry name" value="GAL4"/>
    <property type="match status" value="1"/>
</dbReference>
<dbReference type="SMART" id="SM00066">
    <property type="entry name" value="GAL4"/>
    <property type="match status" value="1"/>
</dbReference>
<dbReference type="GO" id="GO:0045944">
    <property type="term" value="P:positive regulation of transcription by RNA polymerase II"/>
    <property type="evidence" value="ECO:0007669"/>
    <property type="project" value="TreeGrafter"/>
</dbReference>
<name>A0A4S9XAX1_AURPU</name>
<dbReference type="InterPro" id="IPR036864">
    <property type="entry name" value="Zn2-C6_fun-type_DNA-bd_sf"/>
</dbReference>
<dbReference type="GO" id="GO:0000981">
    <property type="term" value="F:DNA-binding transcription factor activity, RNA polymerase II-specific"/>
    <property type="evidence" value="ECO:0007669"/>
    <property type="project" value="InterPro"/>
</dbReference>
<dbReference type="GO" id="GO:0043565">
    <property type="term" value="F:sequence-specific DNA binding"/>
    <property type="evidence" value="ECO:0007669"/>
    <property type="project" value="TreeGrafter"/>
</dbReference>
<dbReference type="EMBL" id="QZBT01000205">
    <property type="protein sequence ID" value="THZ75541.1"/>
    <property type="molecule type" value="Genomic_DNA"/>
</dbReference>
<keyword evidence="6" id="KW-0539">Nucleus</keyword>
<dbReference type="Pfam" id="PF04082">
    <property type="entry name" value="Fungal_trans"/>
    <property type="match status" value="1"/>
</dbReference>
<evidence type="ECO:0000259" key="8">
    <source>
        <dbReference type="PROSITE" id="PS50048"/>
    </source>
</evidence>
<organism evidence="11 13">
    <name type="scientific">Aureobasidium pullulans</name>
    <name type="common">Black yeast</name>
    <name type="synonym">Pullularia pullulans</name>
    <dbReference type="NCBI Taxonomy" id="5580"/>
    <lineage>
        <taxon>Eukaryota</taxon>
        <taxon>Fungi</taxon>
        <taxon>Dikarya</taxon>
        <taxon>Ascomycota</taxon>
        <taxon>Pezizomycotina</taxon>
        <taxon>Dothideomycetes</taxon>
        <taxon>Dothideomycetidae</taxon>
        <taxon>Dothideales</taxon>
        <taxon>Saccotheciaceae</taxon>
        <taxon>Aureobasidium</taxon>
    </lineage>
</organism>
<dbReference type="PANTHER" id="PTHR47540">
    <property type="entry name" value="THIAMINE REPRESSIBLE GENES REGULATORY PROTEIN THI5"/>
    <property type="match status" value="1"/>
</dbReference>
<dbReference type="InterPro" id="IPR001138">
    <property type="entry name" value="Zn2Cys6_DnaBD"/>
</dbReference>
<accession>A0A4S9XAX1</accession>
<dbReference type="PANTHER" id="PTHR47540:SF5">
    <property type="entry name" value="ZN(II)2CYS6 TRANSCRIPTION FACTOR"/>
    <property type="match status" value="1"/>
</dbReference>
<gene>
    <name evidence="11" type="ORF">D6C84_09071</name>
    <name evidence="10" type="ORF">D6D19_09921</name>
    <name evidence="9" type="ORF">D6D20_04937</name>
</gene>
<feature type="domain" description="Zn(2)-C6 fungal-type" evidence="8">
    <location>
        <begin position="151"/>
        <end position="181"/>
    </location>
</feature>
<dbReference type="Proteomes" id="UP000310421">
    <property type="component" value="Unassembled WGS sequence"/>
</dbReference>
<evidence type="ECO:0000256" key="2">
    <source>
        <dbReference type="ARBA" id="ARBA00022723"/>
    </source>
</evidence>
<dbReference type="Pfam" id="PF00172">
    <property type="entry name" value="Zn_clus"/>
    <property type="match status" value="1"/>
</dbReference>
<dbReference type="Gene3D" id="4.10.240.10">
    <property type="entry name" value="Zn(2)-C6 fungal-type DNA-binding domain"/>
    <property type="match status" value="1"/>
</dbReference>
<keyword evidence="2" id="KW-0479">Metal-binding</keyword>
<feature type="compositionally biased region" description="Low complexity" evidence="7">
    <location>
        <begin position="216"/>
        <end position="232"/>
    </location>
</feature>
<evidence type="ECO:0000256" key="7">
    <source>
        <dbReference type="SAM" id="MobiDB-lite"/>
    </source>
</evidence>
<evidence type="ECO:0000313" key="9">
    <source>
        <dbReference type="EMBL" id="THW61551.1"/>
    </source>
</evidence>
<protein>
    <recommendedName>
        <fullName evidence="8">Zn(2)-C6 fungal-type domain-containing protein</fullName>
    </recommendedName>
</protein>
<dbReference type="GO" id="GO:0008270">
    <property type="term" value="F:zinc ion binding"/>
    <property type="evidence" value="ECO:0007669"/>
    <property type="project" value="InterPro"/>
</dbReference>
<dbReference type="PROSITE" id="PS00463">
    <property type="entry name" value="ZN2_CY6_FUNGAL_1"/>
    <property type="match status" value="1"/>
</dbReference>
<evidence type="ECO:0000256" key="6">
    <source>
        <dbReference type="ARBA" id="ARBA00023242"/>
    </source>
</evidence>
<dbReference type="InterPro" id="IPR007219">
    <property type="entry name" value="XnlR_reg_dom"/>
</dbReference>
<feature type="compositionally biased region" description="Basic and acidic residues" evidence="7">
    <location>
        <begin position="105"/>
        <end position="115"/>
    </location>
</feature>
<evidence type="ECO:0000256" key="4">
    <source>
        <dbReference type="ARBA" id="ARBA00023125"/>
    </source>
</evidence>
<evidence type="ECO:0000256" key="1">
    <source>
        <dbReference type="ARBA" id="ARBA00004123"/>
    </source>
</evidence>
<dbReference type="InterPro" id="IPR051711">
    <property type="entry name" value="Stress_Response_Reg"/>
</dbReference>
<evidence type="ECO:0000256" key="3">
    <source>
        <dbReference type="ARBA" id="ARBA00023015"/>
    </source>
</evidence>
<feature type="region of interest" description="Disordered" evidence="7">
    <location>
        <begin position="87"/>
        <end position="145"/>
    </location>
</feature>
<feature type="region of interest" description="Disordered" evidence="7">
    <location>
        <begin position="181"/>
        <end position="232"/>
    </location>
</feature>
<proteinExistence type="predicted"/>
<sequence>MPPQFCRQRQVKSACMDDQMSSYPEPDSQQHYTLYPAPGQQQLLDPAQQEQLQFSQLGQLGQAIYPKAEGEIDPNAPNHIEQRIEQLQQQPPHPQPQHQHQHPLQHHEQHHDQHQHQQAPLAPPPPPPTAQPQGPQVQGETPQKANRLRKACDSCSIRKVKCDESGPPCRACAALDIPCTFERPSRRRGPPNRHAEAIKRRRLEESPHISGQSTPSSPTHAAQALAALSSHPSHPPISAESICDIQTLDLLVNDFFTYVHPLCPFPHEPSFREAWKRREDYNNRAFLALLSSMVAALVASFPRKPRLHLKAQRRDLEFPNHMTLVLKCQKVCADARGPGYLDSENLSVHDAATSYFLGLAACYTFRWRQCRLYWSECLTIIRALGLHKPTEQNFTRLGMLPAAVGSNGPNVEGNRDDVLDNITLEMGRRIFWTMFVSSKTIHQCGSAFSELVIPPETPSMPYPPLPVEVDDFCIFPGHIEPQPPGLVPMIAGFNANVRIFMSYSPLSTMELAWGIDALVDIDRQKKVLRDSLERCKSAIRELPPVLVIWPTDNNPFANHNGNELGLDFSNTSFARDPATLNPNTVDATPEDRRRRQYEIQKANIHGSGLCTRSYIVEKYFTLIEAQARSKIQAENAESGLSTEVAAELDGLLSGNASSADALDREMSEEREGIVRDLLSVLSSIDRVNMEPNADSLTTKIRVVASTLLEVPKSRKGQVAQQAEQYLAAFLEILVKLERVDAGHDDPHNGNPEEAELRHWADLREYQLKFAQQGGLSSLG</sequence>
<feature type="compositionally biased region" description="Polar residues" evidence="7">
    <location>
        <begin position="19"/>
        <end position="32"/>
    </location>
</feature>
<feature type="compositionally biased region" description="Basic and acidic residues" evidence="7">
    <location>
        <begin position="193"/>
        <end position="207"/>
    </location>
</feature>
<keyword evidence="4" id="KW-0238">DNA-binding</keyword>
<keyword evidence="3" id="KW-0805">Transcription regulation</keyword>
<dbReference type="GO" id="GO:0005634">
    <property type="term" value="C:nucleus"/>
    <property type="evidence" value="ECO:0007669"/>
    <property type="project" value="UniProtKB-SubCell"/>
</dbReference>
<feature type="region of interest" description="Disordered" evidence="7">
    <location>
        <begin position="1"/>
        <end position="42"/>
    </location>
</feature>
<evidence type="ECO:0000313" key="14">
    <source>
        <dbReference type="Proteomes" id="UP000310421"/>
    </source>
</evidence>
<evidence type="ECO:0000313" key="11">
    <source>
        <dbReference type="EMBL" id="THZ75541.1"/>
    </source>
</evidence>
<evidence type="ECO:0000313" key="12">
    <source>
        <dbReference type="Proteomes" id="UP000308802"/>
    </source>
</evidence>
<dbReference type="EMBL" id="QZAO01000628">
    <property type="protein sequence ID" value="THW61703.1"/>
    <property type="molecule type" value="Genomic_DNA"/>
</dbReference>
<feature type="compositionally biased region" description="Pro residues" evidence="7">
    <location>
        <begin position="121"/>
        <end position="130"/>
    </location>
</feature>
<evidence type="ECO:0000313" key="13">
    <source>
        <dbReference type="Proteomes" id="UP000310039"/>
    </source>
</evidence>
<dbReference type="CDD" id="cd12148">
    <property type="entry name" value="fungal_TF_MHR"/>
    <property type="match status" value="1"/>
</dbReference>
<reference evidence="12 13" key="1">
    <citation type="submission" date="2018-10" db="EMBL/GenBank/DDBJ databases">
        <title>Fifty Aureobasidium pullulans genomes reveal a recombining polyextremotolerant generalist.</title>
        <authorList>
            <person name="Gostincar C."/>
            <person name="Turk M."/>
            <person name="Zajc J."/>
            <person name="Gunde-Cimerman N."/>
        </authorList>
    </citation>
    <scope>NUCLEOTIDE SEQUENCE [LARGE SCALE GENOMIC DNA]</scope>
    <source>
        <strain evidence="10 12">EXF-10659</strain>
        <strain evidence="9 14">EXF-10751</strain>
        <strain evidence="11 13">EXF-3403</strain>
    </source>
</reference>
<dbReference type="Proteomes" id="UP000308802">
    <property type="component" value="Unassembled WGS sequence"/>
</dbReference>
<dbReference type="AlphaFoldDB" id="A0A4S9XAX1"/>
<comment type="subcellular location">
    <subcellularLocation>
        <location evidence="1">Nucleus</location>
    </subcellularLocation>
</comment>
<dbReference type="PROSITE" id="PS50048">
    <property type="entry name" value="ZN2_CY6_FUNGAL_2"/>
    <property type="match status" value="1"/>
</dbReference>
<dbReference type="EMBL" id="QZAN01000047">
    <property type="protein sequence ID" value="THW61551.1"/>
    <property type="molecule type" value="Genomic_DNA"/>
</dbReference>